<protein>
    <submittedName>
        <fullName evidence="2">Uncharacterized protein</fullName>
    </submittedName>
</protein>
<reference evidence="3" key="1">
    <citation type="submission" date="2009-10" db="EMBL/GenBank/DDBJ databases">
        <title>The complete chromosome of Gordonia bronchialis DSM 43247.</title>
        <authorList>
            <consortium name="US DOE Joint Genome Institute (JGI-PGF)"/>
            <person name="Lucas S."/>
            <person name="Copeland A."/>
            <person name="Lapidus A."/>
            <person name="Glavina del Rio T."/>
            <person name="Dalin E."/>
            <person name="Tice H."/>
            <person name="Bruce D."/>
            <person name="Goodwin L."/>
            <person name="Pitluck S."/>
            <person name="Kyrpides N."/>
            <person name="Mavromatis K."/>
            <person name="Ivanova N."/>
            <person name="Ovchinnikova G."/>
            <person name="Saunders E."/>
            <person name="Brettin T."/>
            <person name="Detter J.C."/>
            <person name="Han C."/>
            <person name="Larimer F."/>
            <person name="Land M."/>
            <person name="Hauser L."/>
            <person name="Markowitz V."/>
            <person name="Cheng J.-F."/>
            <person name="Hugenholtz P."/>
            <person name="Woyke T."/>
            <person name="Wu D."/>
            <person name="Jando M."/>
            <person name="Schneider S."/>
            <person name="Goeker M."/>
            <person name="Klenk H.-P."/>
            <person name="Eisen J.A."/>
        </authorList>
    </citation>
    <scope>NUCLEOTIDE SEQUENCE [LARGE SCALE GENOMIC DNA]</scope>
    <source>
        <strain evidence="3">ATCC 25592 / DSM 43247 / BCRC 13721 / JCM 3198 / KCTC 3076 / NBRC 16047 / NCTC 10667</strain>
    </source>
</reference>
<dbReference type="AlphaFoldDB" id="D0L978"/>
<evidence type="ECO:0000313" key="3">
    <source>
        <dbReference type="Proteomes" id="UP000001219"/>
    </source>
</evidence>
<dbReference type="eggNOG" id="ENOG5033322">
    <property type="taxonomic scope" value="Bacteria"/>
</dbReference>
<dbReference type="EMBL" id="CP001802">
    <property type="protein sequence ID" value="ACY22069.1"/>
    <property type="molecule type" value="Genomic_DNA"/>
</dbReference>
<feature type="region of interest" description="Disordered" evidence="1">
    <location>
        <begin position="110"/>
        <end position="129"/>
    </location>
</feature>
<organism evidence="2 3">
    <name type="scientific">Gordonia bronchialis (strain ATCC 25592 / DSM 43247 / BCRC 13721 / JCM 3198 / KCTC 3076 / NBRC 16047 / NCTC 10667)</name>
    <name type="common">Rhodococcus bronchialis</name>
    <dbReference type="NCBI Taxonomy" id="526226"/>
    <lineage>
        <taxon>Bacteria</taxon>
        <taxon>Bacillati</taxon>
        <taxon>Actinomycetota</taxon>
        <taxon>Actinomycetes</taxon>
        <taxon>Mycobacteriales</taxon>
        <taxon>Gordoniaceae</taxon>
        <taxon>Gordonia</taxon>
    </lineage>
</organism>
<dbReference type="RefSeq" id="WP_012834585.1">
    <property type="nucleotide sequence ID" value="NC_013441.1"/>
</dbReference>
<dbReference type="HOGENOM" id="CLU_1265448_0_0_11"/>
<dbReference type="STRING" id="526226.Gbro_2856"/>
<accession>D0L978</accession>
<evidence type="ECO:0000313" key="2">
    <source>
        <dbReference type="EMBL" id="ACY22069.1"/>
    </source>
</evidence>
<name>D0L978_GORB4</name>
<evidence type="ECO:0000256" key="1">
    <source>
        <dbReference type="SAM" id="MobiDB-lite"/>
    </source>
</evidence>
<feature type="compositionally biased region" description="Pro residues" evidence="1">
    <location>
        <begin position="117"/>
        <end position="127"/>
    </location>
</feature>
<dbReference type="Proteomes" id="UP000001219">
    <property type="component" value="Chromosome"/>
</dbReference>
<proteinExistence type="predicted"/>
<gene>
    <name evidence="2" type="ordered locus">Gbro_2856</name>
</gene>
<reference evidence="2 3" key="2">
    <citation type="journal article" date="2010" name="Stand. Genomic Sci.">
        <title>Complete genome sequence of Gordonia bronchialis type strain (3410).</title>
        <authorList>
            <person name="Ivanova N."/>
            <person name="Sikorski J."/>
            <person name="Jando M."/>
            <person name="Lapidus A."/>
            <person name="Nolan M."/>
            <person name="Lucas S."/>
            <person name="Del Rio T.G."/>
            <person name="Tice H."/>
            <person name="Copeland A."/>
            <person name="Cheng J.F."/>
            <person name="Chen F."/>
            <person name="Bruce D."/>
            <person name="Goodwin L."/>
            <person name="Pitluck S."/>
            <person name="Mavromatis K."/>
            <person name="Ovchinnikova G."/>
            <person name="Pati A."/>
            <person name="Chen A."/>
            <person name="Palaniappan K."/>
            <person name="Land M."/>
            <person name="Hauser L."/>
            <person name="Chang Y.J."/>
            <person name="Jeffries C.D."/>
            <person name="Chain P."/>
            <person name="Saunders E."/>
            <person name="Han C."/>
            <person name="Detter J.C."/>
            <person name="Brettin T."/>
            <person name="Rohde M."/>
            <person name="Goker M."/>
            <person name="Bristow J."/>
            <person name="Eisen J.A."/>
            <person name="Markowitz V."/>
            <person name="Hugenholtz P."/>
            <person name="Klenk H.P."/>
            <person name="Kyrpides N.C."/>
        </authorList>
    </citation>
    <scope>NUCLEOTIDE SEQUENCE [LARGE SCALE GENOMIC DNA]</scope>
    <source>
        <strain evidence="3">ATCC 25592 / DSM 43247 / BCRC 13721 / JCM 3198 / KCTC 3076 / NBRC 16047 / NCTC 10667</strain>
    </source>
</reference>
<dbReference type="KEGG" id="gbr:Gbro_2856"/>
<keyword evidence="3" id="KW-1185">Reference proteome</keyword>
<sequence>MSAVRAVYPQPDRPLPERPDAAARLVVAVGSNASPAVMAAKLGHAIPIFGVRVAGLAVGHSAHVAARGYIPATPVPSPGAALSTGAAWLGDDDLATLDSTEPNYHRLTVTTHDHPLCPSPDQPPTPDDAPTEFSVYVSRHGALGDARTGEVLTFGPQQRVLDWLHARVGDPVFSGDAATVCARLGRPATARTITERLHAHGLALPVWPSHGDAASAVGTGVRR</sequence>